<feature type="domain" description="VLIG-type G" evidence="1">
    <location>
        <begin position="26"/>
        <end position="268"/>
    </location>
</feature>
<gene>
    <name evidence="2" type="ORF">MCOR_34335</name>
</gene>
<sequence length="613" mass="70436">MDGDTANVPLLWVKAVLKTLRESIGDKKLLALSVLGIQSSGKSTLLNAMFGLQFAVGTGRCTRGVFMQLVPVLDNTKTYDYVLVIDTEGLRAPELAHEKRSHDNELATFVVGLGDVTIVNVKGDNTAEVEDVLQIVVHAFLRLKLANDRLKLKQKCVFVHQNVSAPDANDKLTQQRTRFVSSLDKMTEEAARELNIADINAFRQVIDFDSETNVWYFSDLWYGDPPMAPVNPGYSTCVNIVKDALFFGSSLTQRGTYLTITDTISRIEDLWNGILKDDFVFSFRNSLEVKAYNSMDQQCQSLTWTLEKYVLEFVRSEAKSMLVSCLNDHELENAFLKIVTQVATELEKQVKSSCNELDSFVERSTLKDVMMQWTESKKNSFLLLEKNLVLKAKYNISNIKEEIKIQRLKSREKTNHEMKINELARNLAIEMKGTIPERDKLERTFNHFWSSWIDQLGIKDDIEFLSIADQIKFLLFNKFPSLTAFFNADPSCEHLRKLEGSISSHQILTEHFSRLTSWVVFGRENSDKCRNQTVDIINQTFRKIDSRLLEFDSQDIRFDISYVTEIMNIIVNDIDDHNDHTRNTYKFNFLPPFRAMIVNHVAVHVSIFFYEIK</sequence>
<evidence type="ECO:0000313" key="2">
    <source>
        <dbReference type="EMBL" id="CAC5400121.1"/>
    </source>
</evidence>
<dbReference type="OrthoDB" id="6141954at2759"/>
<dbReference type="Pfam" id="PF25683">
    <property type="entry name" value="URGCP_GTPase"/>
    <property type="match status" value="1"/>
</dbReference>
<dbReference type="AlphaFoldDB" id="A0A6J8CWY4"/>
<dbReference type="PROSITE" id="PS51717">
    <property type="entry name" value="G_VLIG"/>
    <property type="match status" value="1"/>
</dbReference>
<dbReference type="GO" id="GO:0005525">
    <property type="term" value="F:GTP binding"/>
    <property type="evidence" value="ECO:0007669"/>
    <property type="project" value="InterPro"/>
</dbReference>
<dbReference type="EMBL" id="CACVKT020006168">
    <property type="protein sequence ID" value="CAC5400121.1"/>
    <property type="molecule type" value="Genomic_DNA"/>
</dbReference>
<accession>A0A6J8CWY4</accession>
<organism evidence="2 3">
    <name type="scientific">Mytilus coruscus</name>
    <name type="common">Sea mussel</name>
    <dbReference type="NCBI Taxonomy" id="42192"/>
    <lineage>
        <taxon>Eukaryota</taxon>
        <taxon>Metazoa</taxon>
        <taxon>Spiralia</taxon>
        <taxon>Lophotrochozoa</taxon>
        <taxon>Mollusca</taxon>
        <taxon>Bivalvia</taxon>
        <taxon>Autobranchia</taxon>
        <taxon>Pteriomorphia</taxon>
        <taxon>Mytilida</taxon>
        <taxon>Mytiloidea</taxon>
        <taxon>Mytilidae</taxon>
        <taxon>Mytilinae</taxon>
        <taxon>Mytilus</taxon>
    </lineage>
</organism>
<keyword evidence="3" id="KW-1185">Reference proteome</keyword>
<dbReference type="Gene3D" id="3.40.50.300">
    <property type="entry name" value="P-loop containing nucleotide triphosphate hydrolases"/>
    <property type="match status" value="1"/>
</dbReference>
<dbReference type="SUPFAM" id="SSF52540">
    <property type="entry name" value="P-loop containing nucleoside triphosphate hydrolases"/>
    <property type="match status" value="1"/>
</dbReference>
<dbReference type="PANTHER" id="PTHR22796">
    <property type="entry name" value="URG4-RELATED"/>
    <property type="match status" value="1"/>
</dbReference>
<evidence type="ECO:0000313" key="3">
    <source>
        <dbReference type="Proteomes" id="UP000507470"/>
    </source>
</evidence>
<name>A0A6J8CWY4_MYTCO</name>
<dbReference type="PANTHER" id="PTHR22796:SF6">
    <property type="entry name" value="INTERFERON-INDUCED VERY LARGE GTPASE 1-RELATED"/>
    <property type="match status" value="1"/>
</dbReference>
<dbReference type="InterPro" id="IPR030383">
    <property type="entry name" value="G_VLIG_dom"/>
</dbReference>
<protein>
    <recommendedName>
        <fullName evidence="1">VLIG-type G domain-containing protein</fullName>
    </recommendedName>
</protein>
<proteinExistence type="predicted"/>
<evidence type="ECO:0000259" key="1">
    <source>
        <dbReference type="PROSITE" id="PS51717"/>
    </source>
</evidence>
<dbReference type="Proteomes" id="UP000507470">
    <property type="component" value="Unassembled WGS sequence"/>
</dbReference>
<dbReference type="InterPro" id="IPR027417">
    <property type="entry name" value="P-loop_NTPase"/>
</dbReference>
<reference evidence="2 3" key="1">
    <citation type="submission" date="2020-06" db="EMBL/GenBank/DDBJ databases">
        <authorList>
            <person name="Li R."/>
            <person name="Bekaert M."/>
        </authorList>
    </citation>
    <scope>NUCLEOTIDE SEQUENCE [LARGE SCALE GENOMIC DNA]</scope>
    <source>
        <strain evidence="3">wild</strain>
    </source>
</reference>